<name>A0A9P6KYJ3_9MICR</name>
<dbReference type="Proteomes" id="UP000740883">
    <property type="component" value="Unassembled WGS sequence"/>
</dbReference>
<dbReference type="Pfam" id="PF17024">
    <property type="entry name" value="DMAP1_like"/>
    <property type="match status" value="1"/>
</dbReference>
<protein>
    <submittedName>
        <fullName evidence="1">Uncharacterized protein</fullName>
    </submittedName>
</protein>
<dbReference type="OrthoDB" id="2189046at2759"/>
<dbReference type="EMBL" id="SBJO01000295">
    <property type="protein sequence ID" value="KAF9761600.1"/>
    <property type="molecule type" value="Genomic_DNA"/>
</dbReference>
<evidence type="ECO:0000313" key="1">
    <source>
        <dbReference type="EMBL" id="KAF9761600.1"/>
    </source>
</evidence>
<proteinExistence type="predicted"/>
<gene>
    <name evidence="1" type="ORF">NGRA_2531</name>
</gene>
<reference evidence="1 2" key="1">
    <citation type="journal article" date="2020" name="Genome Biol. Evol.">
        <title>Comparative genomics of strictly vertically transmitted, feminizing microsporidia endosymbionts of amphipod crustaceans.</title>
        <authorList>
            <person name="Cormier A."/>
            <person name="Chebbi M.A."/>
            <person name="Giraud I."/>
            <person name="Wattier R."/>
            <person name="Teixeira M."/>
            <person name="Gilbert C."/>
            <person name="Rigaud T."/>
            <person name="Cordaux R."/>
        </authorList>
    </citation>
    <scope>NUCLEOTIDE SEQUENCE [LARGE SCALE GENOMIC DNA]</scope>
    <source>
        <strain evidence="1 2">Ou3-Ou53</strain>
    </source>
</reference>
<keyword evidence="2" id="KW-1185">Reference proteome</keyword>
<dbReference type="AlphaFoldDB" id="A0A9P6KYJ3"/>
<accession>A0A9P6KYJ3</accession>
<comment type="caution">
    <text evidence="1">The sequence shown here is derived from an EMBL/GenBank/DDBJ whole genome shotgun (WGS) entry which is preliminary data.</text>
</comment>
<evidence type="ECO:0000313" key="2">
    <source>
        <dbReference type="Proteomes" id="UP000740883"/>
    </source>
</evidence>
<sequence>MDGKKEYFLKESRSSKDLVNLLDEIEDLSSSRNRILERHFYELIRYNIDDLEDRDSMIIRITGKEPTHPNAFLASSLGFSRSTWNKKYENLMSKFGLGKKLKHQTFRNMKHFEKLKMLISKYFELTKK</sequence>
<dbReference type="InterPro" id="IPR031504">
    <property type="entry name" value="DMAP1-like"/>
</dbReference>
<organism evidence="1 2">
    <name type="scientific">Nosema granulosis</name>
    <dbReference type="NCBI Taxonomy" id="83296"/>
    <lineage>
        <taxon>Eukaryota</taxon>
        <taxon>Fungi</taxon>
        <taxon>Fungi incertae sedis</taxon>
        <taxon>Microsporidia</taxon>
        <taxon>Nosematidae</taxon>
        <taxon>Nosema</taxon>
    </lineage>
</organism>